<protein>
    <submittedName>
        <fullName evidence="1">Uncharacterized protein</fullName>
    </submittedName>
</protein>
<dbReference type="OrthoDB" id="755951at2759"/>
<accession>A0A0B1S2L8</accession>
<gene>
    <name evidence="1" type="ORF">OESDEN_22653</name>
</gene>
<dbReference type="GO" id="GO:0005992">
    <property type="term" value="P:trehalose biosynthetic process"/>
    <property type="evidence" value="ECO:0007669"/>
    <property type="project" value="InterPro"/>
</dbReference>
<dbReference type="Pfam" id="PF00982">
    <property type="entry name" value="Glyco_transf_20"/>
    <property type="match status" value="1"/>
</dbReference>
<keyword evidence="2" id="KW-1185">Reference proteome</keyword>
<dbReference type="AlphaFoldDB" id="A0A0B1S2L8"/>
<proteinExistence type="predicted"/>
<evidence type="ECO:0000313" key="2">
    <source>
        <dbReference type="Proteomes" id="UP000053660"/>
    </source>
</evidence>
<name>A0A0B1S2L8_OESDE</name>
<reference evidence="1 2" key="1">
    <citation type="submission" date="2014-03" db="EMBL/GenBank/DDBJ databases">
        <title>Draft genome of the hookworm Oesophagostomum dentatum.</title>
        <authorList>
            <person name="Mitreva M."/>
        </authorList>
    </citation>
    <scope>NUCLEOTIDE SEQUENCE [LARGE SCALE GENOMIC DNA]</scope>
    <source>
        <strain evidence="1 2">OD-Hann</strain>
    </source>
</reference>
<organism evidence="1 2">
    <name type="scientific">Oesophagostomum dentatum</name>
    <name type="common">Nodular worm</name>
    <dbReference type="NCBI Taxonomy" id="61180"/>
    <lineage>
        <taxon>Eukaryota</taxon>
        <taxon>Metazoa</taxon>
        <taxon>Ecdysozoa</taxon>
        <taxon>Nematoda</taxon>
        <taxon>Chromadorea</taxon>
        <taxon>Rhabditida</taxon>
        <taxon>Rhabditina</taxon>
        <taxon>Rhabditomorpha</taxon>
        <taxon>Strongyloidea</taxon>
        <taxon>Strongylidae</taxon>
        <taxon>Oesophagostomum</taxon>
    </lineage>
</organism>
<dbReference type="GO" id="GO:0003825">
    <property type="term" value="F:alpha,alpha-trehalose-phosphate synthase (UDP-forming) activity"/>
    <property type="evidence" value="ECO:0007669"/>
    <property type="project" value="TreeGrafter"/>
</dbReference>
<dbReference type="Proteomes" id="UP000053660">
    <property type="component" value="Unassembled WGS sequence"/>
</dbReference>
<dbReference type="InterPro" id="IPR001830">
    <property type="entry name" value="Glyco_trans_20"/>
</dbReference>
<dbReference type="GO" id="GO:0004805">
    <property type="term" value="F:trehalose-phosphatase activity"/>
    <property type="evidence" value="ECO:0007669"/>
    <property type="project" value="TreeGrafter"/>
</dbReference>
<dbReference type="Gene3D" id="3.40.50.2000">
    <property type="entry name" value="Glycogen Phosphorylase B"/>
    <property type="match status" value="1"/>
</dbReference>
<dbReference type="PANTHER" id="PTHR10788">
    <property type="entry name" value="TREHALOSE-6-PHOSPHATE SYNTHASE"/>
    <property type="match status" value="1"/>
</dbReference>
<sequence length="110" mass="13170">MGENPPPDGKMFFSVERFDYTKGIKEKLAAYRRYFEKYPSRIGKDVLYQVYKFEEVEDFMVQVAVTNRRSVRTYEVYQDTCMDMAKKINADFRDPARPEWRPLVFQTEGL</sequence>
<dbReference type="SUPFAM" id="SSF53756">
    <property type="entry name" value="UDP-Glycosyltransferase/glycogen phosphorylase"/>
    <property type="match status" value="1"/>
</dbReference>
<dbReference type="GO" id="GO:0005829">
    <property type="term" value="C:cytosol"/>
    <property type="evidence" value="ECO:0007669"/>
    <property type="project" value="TreeGrafter"/>
</dbReference>
<evidence type="ECO:0000313" key="1">
    <source>
        <dbReference type="EMBL" id="KHJ77727.1"/>
    </source>
</evidence>
<dbReference type="EMBL" id="KN610477">
    <property type="protein sequence ID" value="KHJ77727.1"/>
    <property type="molecule type" value="Genomic_DNA"/>
</dbReference>
<dbReference type="PANTHER" id="PTHR10788:SF110">
    <property type="entry name" value="ALPHA,ALPHA-TREHALOSE-PHOSPHATE SYNTHASE [UDP-FORMING] 2"/>
    <property type="match status" value="1"/>
</dbReference>